<reference evidence="1" key="1">
    <citation type="journal article" date="2020" name="mSystems">
        <title>Genome- and Community-Level Interaction Insights into Carbon Utilization and Element Cycling Functions of Hydrothermarchaeota in Hydrothermal Sediment.</title>
        <authorList>
            <person name="Zhou Z."/>
            <person name="Liu Y."/>
            <person name="Xu W."/>
            <person name="Pan J."/>
            <person name="Luo Z.H."/>
            <person name="Li M."/>
        </authorList>
    </citation>
    <scope>NUCLEOTIDE SEQUENCE [LARGE SCALE GENOMIC DNA]</scope>
    <source>
        <strain evidence="1">SpSt-125</strain>
    </source>
</reference>
<accession>A0A7J2U2N2</accession>
<name>A0A7J2U2N2_9CREN</name>
<dbReference type="AlphaFoldDB" id="A0A7J2U2N2"/>
<organism evidence="1">
    <name type="scientific">Ignisphaera aggregans</name>
    <dbReference type="NCBI Taxonomy" id="334771"/>
    <lineage>
        <taxon>Archaea</taxon>
        <taxon>Thermoproteota</taxon>
        <taxon>Thermoprotei</taxon>
        <taxon>Desulfurococcales</taxon>
        <taxon>Desulfurococcaceae</taxon>
        <taxon>Ignisphaera</taxon>
    </lineage>
</organism>
<protein>
    <submittedName>
        <fullName evidence="1">Uncharacterized protein</fullName>
    </submittedName>
</protein>
<proteinExistence type="predicted"/>
<sequence length="111" mass="12673">MMRAVPQQTSLAALEGLVPLAPMPIEPAPEVAVLPMRGWVRRKLPKFDEHEMMGMTSRDKRLSNLNISWLSKPYEQQVTLLIKVNLYNLSRQLNATSTLNTLYNLPQIQTQ</sequence>
<evidence type="ECO:0000313" key="1">
    <source>
        <dbReference type="EMBL" id="HEM66513.1"/>
    </source>
</evidence>
<gene>
    <name evidence="1" type="ORF">ENO26_02930</name>
</gene>
<dbReference type="EMBL" id="DSEU01000017">
    <property type="protein sequence ID" value="HEM66513.1"/>
    <property type="molecule type" value="Genomic_DNA"/>
</dbReference>
<comment type="caution">
    <text evidence="1">The sequence shown here is derived from an EMBL/GenBank/DDBJ whole genome shotgun (WGS) entry which is preliminary data.</text>
</comment>